<feature type="transmembrane region" description="Helical" evidence="2">
    <location>
        <begin position="277"/>
        <end position="299"/>
    </location>
</feature>
<feature type="transmembrane region" description="Helical" evidence="2">
    <location>
        <begin position="439"/>
        <end position="460"/>
    </location>
</feature>
<dbReference type="Proteomes" id="UP001519305">
    <property type="component" value="Unassembled WGS sequence"/>
</dbReference>
<sequence>MLLAAVVTALLLIAPGGVTGMAAGLRPMPALAAAGPITVGVAGFGAWAAGALGIGWGWPMFLAVWAGATAIAYLARRFIPGADAHPRPSLGRSPMRPTAAEWATAVTAAAVTVVGSVRYLLPLRDLPDGGSNLRQAWDLQWHNNFLRWVADEGIASPTRAGELMNRETAAEMFYPAAWHALGSLLPGDPILQANVFGAVAPMVLLPAGAAFVTWVVAGPRWAVVAAPAAAVASIALPEITGALMVTGSLPYLLAVATIPASLALLITGRTVAAVPALAGVFLAHPAAAVALAVFVLLWWLTRPRAGSLVRLLVTAAIVAVLLAPVLVSAAGSGDSVAEYHGQVGIDRAQSAWWTVTGQSNHTQAIGWYPPAVVLTLVGAVVLLLRRRPWTPWPVLGLVVLGVVADNAQARWADPLGEWLRVLGTFFYDMAYRLQAPMGVLRLVCIGVAVAWVAELVLRAWSSVRRGRWRDDGPSSASSAPWEGAPGVAERSPTRRATAAATVAAAVASLVLVPVSWATGDDARLTMTASRGSTYVSDADRRAMEWLARRPHAMEGHVLVNPAEGSGWMYALNGLPSLFTHFPWPDENSVMSREALDDLDLAGTGVPGDPNAVNDVDVALRKLGIRYVFVSPPSAGMAGGAALASRSWAWWTDGLTPVYRDGPTTIFAVDAMFPGTELEEVLTSSPHPPAHPDPARLPRRQPIVAPEGEAVSPLSGAVIGVRADIGDVAEALADATVAELRGRGATVVELPDGDLSDADAHADVDGKDAADADAAGSFDAVINVVVDEEGPGFSGTRVTGLYEGADGFADPGTADLAAGIRDALVFHRFSPGNRYDEEGRPGDVVDGLSPAFGTPSSFGTPEVIVSAGNIDDPAEAKALETREWRVRYARGIADGIASMLRQS</sequence>
<feature type="region of interest" description="Disordered" evidence="1">
    <location>
        <begin position="467"/>
        <end position="492"/>
    </location>
</feature>
<dbReference type="RefSeq" id="WP_209654158.1">
    <property type="nucleotide sequence ID" value="NZ_CP047357.1"/>
</dbReference>
<evidence type="ECO:0000256" key="1">
    <source>
        <dbReference type="SAM" id="MobiDB-lite"/>
    </source>
</evidence>
<evidence type="ECO:0000313" key="4">
    <source>
        <dbReference type="Proteomes" id="UP001519305"/>
    </source>
</evidence>
<reference evidence="3 4" key="1">
    <citation type="submission" date="2021-03" db="EMBL/GenBank/DDBJ databases">
        <title>Sequencing the genomes of 1000 actinobacteria strains.</title>
        <authorList>
            <person name="Klenk H.-P."/>
        </authorList>
    </citation>
    <scope>NUCLEOTIDE SEQUENCE [LARGE SCALE GENOMIC DNA]</scope>
    <source>
        <strain evidence="3 4">DSM 44506</strain>
    </source>
</reference>
<feature type="transmembrane region" description="Helical" evidence="2">
    <location>
        <begin position="195"/>
        <end position="215"/>
    </location>
</feature>
<dbReference type="EMBL" id="JAGINY010000001">
    <property type="protein sequence ID" value="MBP2333475.1"/>
    <property type="molecule type" value="Genomic_DNA"/>
</dbReference>
<accession>A0ABS4UAD5</accession>
<evidence type="ECO:0000313" key="3">
    <source>
        <dbReference type="EMBL" id="MBP2333475.1"/>
    </source>
</evidence>
<keyword evidence="2" id="KW-1133">Transmembrane helix</keyword>
<dbReference type="InterPro" id="IPR046671">
    <property type="entry name" value="DUF6541"/>
</dbReference>
<dbReference type="Gene3D" id="3.40.630.40">
    <property type="entry name" value="Zn-dependent exopeptidases"/>
    <property type="match status" value="1"/>
</dbReference>
<feature type="transmembrane region" description="Helical" evidence="2">
    <location>
        <begin position="391"/>
        <end position="409"/>
    </location>
</feature>
<feature type="transmembrane region" description="Helical" evidence="2">
    <location>
        <begin position="221"/>
        <end position="239"/>
    </location>
</feature>
<comment type="caution">
    <text evidence="3">The sequence shown here is derived from an EMBL/GenBank/DDBJ whole genome shotgun (WGS) entry which is preliminary data.</text>
</comment>
<dbReference type="Pfam" id="PF20176">
    <property type="entry name" value="DUF6541"/>
    <property type="match status" value="1"/>
</dbReference>
<feature type="transmembrane region" description="Helical" evidence="2">
    <location>
        <begin position="311"/>
        <end position="331"/>
    </location>
</feature>
<feature type="transmembrane region" description="Helical" evidence="2">
    <location>
        <begin position="365"/>
        <end position="384"/>
    </location>
</feature>
<feature type="transmembrane region" description="Helical" evidence="2">
    <location>
        <begin position="496"/>
        <end position="516"/>
    </location>
</feature>
<keyword evidence="2" id="KW-0472">Membrane</keyword>
<evidence type="ECO:0000256" key="2">
    <source>
        <dbReference type="SAM" id="Phobius"/>
    </source>
</evidence>
<gene>
    <name evidence="3" type="ORF">JOF33_002174</name>
</gene>
<proteinExistence type="predicted"/>
<organism evidence="3 4">
    <name type="scientific">Corynebacterium freneyi</name>
    <dbReference type="NCBI Taxonomy" id="134034"/>
    <lineage>
        <taxon>Bacteria</taxon>
        <taxon>Bacillati</taxon>
        <taxon>Actinomycetota</taxon>
        <taxon>Actinomycetes</taxon>
        <taxon>Mycobacteriales</taxon>
        <taxon>Corynebacteriaceae</taxon>
        <taxon>Corynebacterium</taxon>
    </lineage>
</organism>
<feature type="transmembrane region" description="Helical" evidence="2">
    <location>
        <begin position="251"/>
        <end position="271"/>
    </location>
</feature>
<keyword evidence="2" id="KW-0812">Transmembrane</keyword>
<keyword evidence="4" id="KW-1185">Reference proteome</keyword>
<feature type="transmembrane region" description="Helical" evidence="2">
    <location>
        <begin position="56"/>
        <end position="75"/>
    </location>
</feature>
<name>A0ABS4UAD5_9CORY</name>
<protein>
    <submittedName>
        <fullName evidence="3">Uncharacterized protein</fullName>
    </submittedName>
</protein>